<evidence type="ECO:0000313" key="2">
    <source>
        <dbReference type="Proteomes" id="UP000887116"/>
    </source>
</evidence>
<dbReference type="EMBL" id="BMAO01012994">
    <property type="protein sequence ID" value="GFQ85444.1"/>
    <property type="molecule type" value="Genomic_DNA"/>
</dbReference>
<organism evidence="1 2">
    <name type="scientific">Trichonephila clavata</name>
    <name type="common">Joro spider</name>
    <name type="synonym">Nephila clavata</name>
    <dbReference type="NCBI Taxonomy" id="2740835"/>
    <lineage>
        <taxon>Eukaryota</taxon>
        <taxon>Metazoa</taxon>
        <taxon>Ecdysozoa</taxon>
        <taxon>Arthropoda</taxon>
        <taxon>Chelicerata</taxon>
        <taxon>Arachnida</taxon>
        <taxon>Araneae</taxon>
        <taxon>Araneomorphae</taxon>
        <taxon>Entelegynae</taxon>
        <taxon>Araneoidea</taxon>
        <taxon>Nephilidae</taxon>
        <taxon>Trichonephila</taxon>
    </lineage>
</organism>
<keyword evidence="2" id="KW-1185">Reference proteome</keyword>
<accession>A0A8X6KUC8</accession>
<protein>
    <submittedName>
        <fullName evidence="1">Uncharacterized protein</fullName>
    </submittedName>
</protein>
<sequence length="97" mass="10830">MEKATKSYIWTYVIRMGLSPLLVIEVCNPIMTGAEQKLLSSTTLEMRVVLVASPSLLVMDIQLCMAWHAPQTTVAFSRVIIYAILPRSVMLFLKAVS</sequence>
<comment type="caution">
    <text evidence="1">The sequence shown here is derived from an EMBL/GenBank/DDBJ whole genome shotgun (WGS) entry which is preliminary data.</text>
</comment>
<name>A0A8X6KUC8_TRICU</name>
<proteinExistence type="predicted"/>
<evidence type="ECO:0000313" key="1">
    <source>
        <dbReference type="EMBL" id="GFQ85444.1"/>
    </source>
</evidence>
<dbReference type="Proteomes" id="UP000887116">
    <property type="component" value="Unassembled WGS sequence"/>
</dbReference>
<dbReference type="AlphaFoldDB" id="A0A8X6KUC8"/>
<gene>
    <name evidence="1" type="ORF">TNCT_89501</name>
</gene>
<reference evidence="1" key="1">
    <citation type="submission" date="2020-07" db="EMBL/GenBank/DDBJ databases">
        <title>Multicomponent nature underlies the extraordinary mechanical properties of spider dragline silk.</title>
        <authorList>
            <person name="Kono N."/>
            <person name="Nakamura H."/>
            <person name="Mori M."/>
            <person name="Yoshida Y."/>
            <person name="Ohtoshi R."/>
            <person name="Malay A.D."/>
            <person name="Moran D.A.P."/>
            <person name="Tomita M."/>
            <person name="Numata K."/>
            <person name="Arakawa K."/>
        </authorList>
    </citation>
    <scope>NUCLEOTIDE SEQUENCE</scope>
</reference>